<dbReference type="InterPro" id="IPR002295">
    <property type="entry name" value="N4/N6-MTase_EcoPI_Mod-like"/>
</dbReference>
<dbReference type="AlphaFoldDB" id="A0A2M6WWI0"/>
<dbReference type="InterPro" id="IPR029063">
    <property type="entry name" value="SAM-dependent_MTases_sf"/>
</dbReference>
<evidence type="ECO:0000313" key="8">
    <source>
        <dbReference type="Proteomes" id="UP000228596"/>
    </source>
</evidence>
<dbReference type="PANTHER" id="PTHR13370">
    <property type="entry name" value="RNA METHYLASE-RELATED"/>
    <property type="match status" value="1"/>
</dbReference>
<evidence type="ECO:0000256" key="3">
    <source>
        <dbReference type="ARBA" id="ARBA00022679"/>
    </source>
</evidence>
<comment type="similarity">
    <text evidence="1">Belongs to the N(4)/N(6)-methyltransferase family.</text>
</comment>
<keyword evidence="3" id="KW-0808">Transferase</keyword>
<sequence>MFRMNKNSVHNDSRSRNTQTLEELERLEAESEKQKLPEQQAVFKADSIKDRAKKRGVSNLPDRLNPPMGFDPEKAFDNVYPFVRIPFLHPNTPEDNITFGFPDEEPNKIYFGDNLHVLRSLKSNTIDLIYIDPPFFSSRNYNQIWGDDNEVRTFYDIWEDGLPSYLVWLNARLWEMKRVLKDTGSIYVHCDWHASHYIKTEMDKIYGYENFRNEIVWCYTGPGSPGMSQFNRKHDVILWYSKSQNWVFNSNDIRVTHSEKTKENFKSGLSGSGFVADTYDLSELGKVPEDWWEFAIAKRFPKGSPNNLGYPTQKPEGLLERIIKASSNEGDLVADFFMGGGTTLAVAMKMGRKFIGCDISRVAASVTLDRVIKIGEDLSGQKSSLVKNEEISLKKGLFDKDSFQLKIQTEGITEKTPDIKIFYLGVYPIEKFASLSQEQFEEFVLACYGSRRFTGEGRITGVMNSQTNVLVGNANTTDSIKELELKKFIADSLRLRYQENSRMKLKVLAWTFPPKLQKYVKTLGNYFYKQNIAIDIELIPINSQLFRKRILEHYQDSQDGEFLLLFVTSPSIPEIRYKKIDGLTYEFESAGARSNNLNGYLINCQWDFNFQNGLFSEPEYSLMRETAKSGKHAGKYIAALKCNKKFEKPGKYLVACRVQDNMGSETTKTLEIEVS</sequence>
<organism evidence="7 8">
    <name type="scientific">Candidatus Berkelbacteria bacterium CG10_big_fil_rev_8_21_14_0_10_41_12</name>
    <dbReference type="NCBI Taxonomy" id="1974513"/>
    <lineage>
        <taxon>Bacteria</taxon>
        <taxon>Candidatus Berkelbacteria</taxon>
    </lineage>
</organism>
<keyword evidence="4" id="KW-0949">S-adenosyl-L-methionine</keyword>
<evidence type="ECO:0000256" key="4">
    <source>
        <dbReference type="ARBA" id="ARBA00022691"/>
    </source>
</evidence>
<evidence type="ECO:0000256" key="2">
    <source>
        <dbReference type="ARBA" id="ARBA00022603"/>
    </source>
</evidence>
<dbReference type="Gene3D" id="3.40.50.150">
    <property type="entry name" value="Vaccinia Virus protein VP39"/>
    <property type="match status" value="1"/>
</dbReference>
<accession>A0A2M6WWI0</accession>
<dbReference type="EMBL" id="PEZV01000034">
    <property type="protein sequence ID" value="PIT97132.1"/>
    <property type="molecule type" value="Genomic_DNA"/>
</dbReference>
<dbReference type="GO" id="GO:0003677">
    <property type="term" value="F:DNA binding"/>
    <property type="evidence" value="ECO:0007669"/>
    <property type="project" value="InterPro"/>
</dbReference>
<keyword evidence="2" id="KW-0489">Methyltransferase</keyword>
<dbReference type="Pfam" id="PF01555">
    <property type="entry name" value="N6_N4_Mtase"/>
    <property type="match status" value="1"/>
</dbReference>
<dbReference type="PANTHER" id="PTHR13370:SF24">
    <property type="entry name" value="TYPE III RESTRICTION-MODIFICATION ENZYME STYLTI MOD SUBUNIT"/>
    <property type="match status" value="1"/>
</dbReference>
<feature type="domain" description="DNA methylase N-4/N-6" evidence="6">
    <location>
        <begin position="126"/>
        <end position="362"/>
    </location>
</feature>
<dbReference type="GO" id="GO:0008170">
    <property type="term" value="F:N-methyltransferase activity"/>
    <property type="evidence" value="ECO:0007669"/>
    <property type="project" value="InterPro"/>
</dbReference>
<feature type="region of interest" description="Disordered" evidence="5">
    <location>
        <begin position="1"/>
        <end position="21"/>
    </location>
</feature>
<dbReference type="GO" id="GO:0032259">
    <property type="term" value="P:methylation"/>
    <property type="evidence" value="ECO:0007669"/>
    <property type="project" value="UniProtKB-KW"/>
</dbReference>
<dbReference type="PROSITE" id="PS00092">
    <property type="entry name" value="N6_MTASE"/>
    <property type="match status" value="1"/>
</dbReference>
<protein>
    <recommendedName>
        <fullName evidence="6">DNA methylase N-4/N-6 domain-containing protein</fullName>
    </recommendedName>
</protein>
<evidence type="ECO:0000256" key="5">
    <source>
        <dbReference type="SAM" id="MobiDB-lite"/>
    </source>
</evidence>
<evidence type="ECO:0000256" key="1">
    <source>
        <dbReference type="ARBA" id="ARBA00006594"/>
    </source>
</evidence>
<dbReference type="PRINTS" id="PR00506">
    <property type="entry name" value="D21N6MTFRASE"/>
</dbReference>
<evidence type="ECO:0000313" key="7">
    <source>
        <dbReference type="EMBL" id="PIT97132.1"/>
    </source>
</evidence>
<gene>
    <name evidence="7" type="ORF">COT77_03065</name>
</gene>
<dbReference type="InterPro" id="IPR002052">
    <property type="entry name" value="DNA_methylase_N6_adenine_CS"/>
</dbReference>
<proteinExistence type="inferred from homology"/>
<dbReference type="SUPFAM" id="SSF53335">
    <property type="entry name" value="S-adenosyl-L-methionine-dependent methyltransferases"/>
    <property type="match status" value="1"/>
</dbReference>
<dbReference type="InterPro" id="IPR002941">
    <property type="entry name" value="DNA_methylase_N4/N6"/>
</dbReference>
<name>A0A2M6WWI0_9BACT</name>
<reference evidence="8" key="1">
    <citation type="submission" date="2017-09" db="EMBL/GenBank/DDBJ databases">
        <title>Depth-based differentiation of microbial function through sediment-hosted aquifers and enrichment of novel symbionts in the deep terrestrial subsurface.</title>
        <authorList>
            <person name="Probst A.J."/>
            <person name="Ladd B."/>
            <person name="Jarett J.K."/>
            <person name="Geller-Mcgrath D.E."/>
            <person name="Sieber C.M.K."/>
            <person name="Emerson J.B."/>
            <person name="Anantharaman K."/>
            <person name="Thomas B.C."/>
            <person name="Malmstrom R."/>
            <person name="Stieglmeier M."/>
            <person name="Klingl A."/>
            <person name="Woyke T."/>
            <person name="Ryan C.M."/>
            <person name="Banfield J.F."/>
        </authorList>
    </citation>
    <scope>NUCLEOTIDE SEQUENCE [LARGE SCALE GENOMIC DNA]</scope>
</reference>
<dbReference type="Proteomes" id="UP000228596">
    <property type="component" value="Unassembled WGS sequence"/>
</dbReference>
<comment type="caution">
    <text evidence="7">The sequence shown here is derived from an EMBL/GenBank/DDBJ whole genome shotgun (WGS) entry which is preliminary data.</text>
</comment>
<dbReference type="GO" id="GO:0005737">
    <property type="term" value="C:cytoplasm"/>
    <property type="evidence" value="ECO:0007669"/>
    <property type="project" value="TreeGrafter"/>
</dbReference>
<evidence type="ECO:0000259" key="6">
    <source>
        <dbReference type="Pfam" id="PF01555"/>
    </source>
</evidence>